<dbReference type="Pfam" id="PF04230">
    <property type="entry name" value="PS_pyruv_trans"/>
    <property type="match status" value="1"/>
</dbReference>
<comment type="caution">
    <text evidence="2">The sequence shown here is derived from an EMBL/GenBank/DDBJ whole genome shotgun (WGS) entry which is preliminary data.</text>
</comment>
<organism evidence="2 3">
    <name type="scientific">Oceanisphaera psychrotolerans</name>
    <dbReference type="NCBI Taxonomy" id="1414654"/>
    <lineage>
        <taxon>Bacteria</taxon>
        <taxon>Pseudomonadati</taxon>
        <taxon>Pseudomonadota</taxon>
        <taxon>Gammaproteobacteria</taxon>
        <taxon>Aeromonadales</taxon>
        <taxon>Aeromonadaceae</taxon>
        <taxon>Oceanisphaera</taxon>
    </lineage>
</organism>
<evidence type="ECO:0000313" key="3">
    <source>
        <dbReference type="Proteomes" id="UP000243073"/>
    </source>
</evidence>
<dbReference type="AlphaFoldDB" id="A0A1J4QEA4"/>
<keyword evidence="3" id="KW-1185">Reference proteome</keyword>
<keyword evidence="2" id="KW-0808">Transferase</keyword>
<accession>A0A1J4QEA4</accession>
<reference evidence="2 3" key="1">
    <citation type="submission" date="2016-07" db="EMBL/GenBank/DDBJ databases">
        <title>Draft Genome Sequence of Oceanisphaera psychrotolerans, isolated from coastal sediment samples.</title>
        <authorList>
            <person name="Zhuo S."/>
            <person name="Ruan Z."/>
        </authorList>
    </citation>
    <scope>NUCLEOTIDE SEQUENCE [LARGE SCALE GENOMIC DNA]</scope>
    <source>
        <strain evidence="2 3">LAM-WHM-ZC</strain>
    </source>
</reference>
<sequence>MKIAIMTQPLGKNYGGIMQAWALQHVLKRMGHEVVTINRQPNQPSIAHKAARLAYRAGMKAIGKRKAPINFEKRLPYILQNTQSFIDQHITMSEPLYSTQQLREHFDRENYDAVIVGSDQVWRPKYSPCIENFFLDFLEDKKIKRIAYAASFGVDEWEFTEEQTQRCAALAKQFDAISVREDSGVELCRKHLGVEATHVLDPTLLLDKADYEQLIGAERLNEKPSGVYTYFLDKTPEKFALAQQVSQELGESIYSCRARKSIGEDASEITDYIMPNIKDWLAGFANAKFVLTDSFHGMVFSILFQKPFRVINNTGRGTARFISLLELTQQTDCFITIEKAKLNAVISVCEKILNIMLDDMRKKSDFYLGAFLND</sequence>
<dbReference type="RefSeq" id="WP_071473481.1">
    <property type="nucleotide sequence ID" value="NZ_MDKE01000038.1"/>
</dbReference>
<name>A0A1J4QEA4_9GAMM</name>
<proteinExistence type="predicted"/>
<dbReference type="STRING" id="1414654.BFR47_16715"/>
<dbReference type="InterPro" id="IPR007345">
    <property type="entry name" value="Polysacch_pyruvyl_Trfase"/>
</dbReference>
<feature type="domain" description="Polysaccharide pyruvyl transferase" evidence="1">
    <location>
        <begin position="13"/>
        <end position="313"/>
    </location>
</feature>
<dbReference type="EMBL" id="MDKE01000038">
    <property type="protein sequence ID" value="OIN07238.1"/>
    <property type="molecule type" value="Genomic_DNA"/>
</dbReference>
<protein>
    <submittedName>
        <fullName evidence="2">Polysaccharide pyruvyl transferase</fullName>
    </submittedName>
</protein>
<dbReference type="Proteomes" id="UP000243073">
    <property type="component" value="Unassembled WGS sequence"/>
</dbReference>
<dbReference type="GO" id="GO:0016740">
    <property type="term" value="F:transferase activity"/>
    <property type="evidence" value="ECO:0007669"/>
    <property type="project" value="UniProtKB-KW"/>
</dbReference>
<gene>
    <name evidence="2" type="ORF">BFR47_16715</name>
</gene>
<evidence type="ECO:0000313" key="2">
    <source>
        <dbReference type="EMBL" id="OIN07238.1"/>
    </source>
</evidence>
<evidence type="ECO:0000259" key="1">
    <source>
        <dbReference type="Pfam" id="PF04230"/>
    </source>
</evidence>